<evidence type="ECO:0000256" key="2">
    <source>
        <dbReference type="ARBA" id="ARBA00022679"/>
    </source>
</evidence>
<dbReference type="AlphaFoldDB" id="A0A1G9HGY7"/>
<dbReference type="GO" id="GO:0030163">
    <property type="term" value="P:protein catabolic process"/>
    <property type="evidence" value="ECO:0007669"/>
    <property type="project" value="UniProtKB-UniRule"/>
</dbReference>
<dbReference type="NCBIfam" id="TIGR00667">
    <property type="entry name" value="aat"/>
    <property type="match status" value="1"/>
</dbReference>
<comment type="subcellular location">
    <subcellularLocation>
        <location evidence="4">Cytoplasm</location>
    </subcellularLocation>
</comment>
<dbReference type="GO" id="GO:0005737">
    <property type="term" value="C:cytoplasm"/>
    <property type="evidence" value="ECO:0007669"/>
    <property type="project" value="UniProtKB-SubCell"/>
</dbReference>
<dbReference type="Proteomes" id="UP000199475">
    <property type="component" value="Unassembled WGS sequence"/>
</dbReference>
<proteinExistence type="inferred from homology"/>
<dbReference type="EC" id="2.3.2.6" evidence="4"/>
<dbReference type="InterPro" id="IPR016181">
    <property type="entry name" value="Acyl_CoA_acyltransferase"/>
</dbReference>
<keyword evidence="3 4" id="KW-0012">Acyltransferase</keyword>
<evidence type="ECO:0000313" key="5">
    <source>
        <dbReference type="EMBL" id="SDL12159.1"/>
    </source>
</evidence>
<dbReference type="InterPro" id="IPR042203">
    <property type="entry name" value="Leu/Phe-tRNA_Trfase_C"/>
</dbReference>
<keyword evidence="2 4" id="KW-0808">Transferase</keyword>
<evidence type="ECO:0000256" key="1">
    <source>
        <dbReference type="ARBA" id="ARBA00022490"/>
    </source>
</evidence>
<dbReference type="EMBL" id="FNGP01000001">
    <property type="protein sequence ID" value="SDL12159.1"/>
    <property type="molecule type" value="Genomic_DNA"/>
</dbReference>
<gene>
    <name evidence="4" type="primary">aat</name>
    <name evidence="5" type="ORF">SAMN04488242_0303</name>
</gene>
<accession>A0A1G9HGY7</accession>
<dbReference type="PANTHER" id="PTHR30098:SF2">
    <property type="entry name" value="LEUCYL_PHENYLALANYL-TRNA--PROTEIN TRANSFERASE"/>
    <property type="match status" value="1"/>
</dbReference>
<dbReference type="InterPro" id="IPR004616">
    <property type="entry name" value="Leu/Phe-tRNA_Trfase"/>
</dbReference>
<reference evidence="5 6" key="1">
    <citation type="submission" date="2016-10" db="EMBL/GenBank/DDBJ databases">
        <authorList>
            <person name="de Groot N.N."/>
        </authorList>
    </citation>
    <scope>NUCLEOTIDE SEQUENCE [LARGE SCALE GENOMIC DNA]</scope>
    <source>
        <strain evidence="5 6">CGMCC 1.9159</strain>
    </source>
</reference>
<dbReference type="OrthoDB" id="9790282at2"/>
<name>A0A1G9HGY7_9ACTN</name>
<comment type="similarity">
    <text evidence="4">Belongs to the L/F-transferase family.</text>
</comment>
<dbReference type="Gene3D" id="3.40.630.70">
    <property type="entry name" value="Leucyl/phenylalanyl-tRNA-protein transferase, C-terminal domain"/>
    <property type="match status" value="1"/>
</dbReference>
<dbReference type="SUPFAM" id="SSF55729">
    <property type="entry name" value="Acyl-CoA N-acyltransferases (Nat)"/>
    <property type="match status" value="1"/>
</dbReference>
<keyword evidence="6" id="KW-1185">Reference proteome</keyword>
<comment type="catalytic activity">
    <reaction evidence="4">
        <text>L-phenylalanyl-tRNA(Phe) + an N-terminal L-alpha-aminoacyl-[protein] = an N-terminal L-phenylalanyl-L-alpha-aminoacyl-[protein] + tRNA(Phe)</text>
        <dbReference type="Rhea" id="RHEA:43632"/>
        <dbReference type="Rhea" id="RHEA-COMP:9668"/>
        <dbReference type="Rhea" id="RHEA-COMP:9699"/>
        <dbReference type="Rhea" id="RHEA-COMP:10636"/>
        <dbReference type="Rhea" id="RHEA-COMP:10637"/>
        <dbReference type="ChEBI" id="CHEBI:78442"/>
        <dbReference type="ChEBI" id="CHEBI:78531"/>
        <dbReference type="ChEBI" id="CHEBI:78597"/>
        <dbReference type="ChEBI" id="CHEBI:83561"/>
        <dbReference type="EC" id="2.3.2.6"/>
    </reaction>
</comment>
<evidence type="ECO:0000313" key="6">
    <source>
        <dbReference type="Proteomes" id="UP000199475"/>
    </source>
</evidence>
<dbReference type="GO" id="GO:0008914">
    <property type="term" value="F:leucyl-tRNA--protein transferase activity"/>
    <property type="evidence" value="ECO:0007669"/>
    <property type="project" value="UniProtKB-UniRule"/>
</dbReference>
<evidence type="ECO:0000256" key="4">
    <source>
        <dbReference type="HAMAP-Rule" id="MF_00688"/>
    </source>
</evidence>
<dbReference type="Gene3D" id="3.30.70.3550">
    <property type="entry name" value="Leucyl/phenylalanyl-tRNA-protein transferase, N-terminal domain"/>
    <property type="match status" value="1"/>
</dbReference>
<dbReference type="PANTHER" id="PTHR30098">
    <property type="entry name" value="LEUCYL/PHENYLALANYL-TRNA--PROTEIN TRANSFERASE"/>
    <property type="match status" value="1"/>
</dbReference>
<comment type="function">
    <text evidence="4">Functions in the N-end rule pathway of protein degradation where it conjugates Leu, Phe and, less efficiently, Met from aminoacyl-tRNAs to the N-termini of proteins containing an N-terminal arginine or lysine.</text>
</comment>
<evidence type="ECO:0000256" key="3">
    <source>
        <dbReference type="ARBA" id="ARBA00023315"/>
    </source>
</evidence>
<keyword evidence="1 4" id="KW-0963">Cytoplasm</keyword>
<organism evidence="5 6">
    <name type="scientific">Tessaracoccus oleiagri</name>
    <dbReference type="NCBI Taxonomy" id="686624"/>
    <lineage>
        <taxon>Bacteria</taxon>
        <taxon>Bacillati</taxon>
        <taxon>Actinomycetota</taxon>
        <taxon>Actinomycetes</taxon>
        <taxon>Propionibacteriales</taxon>
        <taxon>Propionibacteriaceae</taxon>
        <taxon>Tessaracoccus</taxon>
    </lineage>
</organism>
<comment type="catalytic activity">
    <reaction evidence="4">
        <text>N-terminal L-lysyl-[protein] + L-leucyl-tRNA(Leu) = N-terminal L-leucyl-L-lysyl-[protein] + tRNA(Leu) + H(+)</text>
        <dbReference type="Rhea" id="RHEA:12340"/>
        <dbReference type="Rhea" id="RHEA-COMP:9613"/>
        <dbReference type="Rhea" id="RHEA-COMP:9622"/>
        <dbReference type="Rhea" id="RHEA-COMP:12670"/>
        <dbReference type="Rhea" id="RHEA-COMP:12671"/>
        <dbReference type="ChEBI" id="CHEBI:15378"/>
        <dbReference type="ChEBI" id="CHEBI:65249"/>
        <dbReference type="ChEBI" id="CHEBI:78442"/>
        <dbReference type="ChEBI" id="CHEBI:78494"/>
        <dbReference type="ChEBI" id="CHEBI:133043"/>
        <dbReference type="EC" id="2.3.2.6"/>
    </reaction>
</comment>
<comment type="catalytic activity">
    <reaction evidence="4">
        <text>N-terminal L-arginyl-[protein] + L-leucyl-tRNA(Leu) = N-terminal L-leucyl-L-arginyl-[protein] + tRNA(Leu) + H(+)</text>
        <dbReference type="Rhea" id="RHEA:50416"/>
        <dbReference type="Rhea" id="RHEA-COMP:9613"/>
        <dbReference type="Rhea" id="RHEA-COMP:9622"/>
        <dbReference type="Rhea" id="RHEA-COMP:12672"/>
        <dbReference type="Rhea" id="RHEA-COMP:12673"/>
        <dbReference type="ChEBI" id="CHEBI:15378"/>
        <dbReference type="ChEBI" id="CHEBI:64719"/>
        <dbReference type="ChEBI" id="CHEBI:78442"/>
        <dbReference type="ChEBI" id="CHEBI:78494"/>
        <dbReference type="ChEBI" id="CHEBI:133044"/>
        <dbReference type="EC" id="2.3.2.6"/>
    </reaction>
</comment>
<dbReference type="InterPro" id="IPR042221">
    <property type="entry name" value="Leu/Phe-tRNA_Trfase_N"/>
</dbReference>
<sequence>MPRFPHGTKHVRRAARFVPCACNTVVVLSKLFGDPATWPRQDLIAVSEDFDAQIVVEAYAAGVFPMPVEPSYMGWWSPVQRGVLPLGRLRITRSLRQSAKRYTTTVNRRFGAVLARCADESREGAWIDRRIADVFTNLHRAGVAHSVETWDAEGRLVGGLYGVHFGGLFAGESMFHDPARGRDASKVALLRLALQLHHVSVSILDVQWLTGHLASMGAVEIPRANYLARLDAVLAQPTQLWEDERLDGPTLLARLDEVRKPPASGAVHPPT</sequence>
<dbReference type="Pfam" id="PF03588">
    <property type="entry name" value="Leu_Phe_trans"/>
    <property type="match status" value="1"/>
</dbReference>
<protein>
    <recommendedName>
        <fullName evidence="4">Leucyl/phenylalanyl-tRNA--protein transferase</fullName>
        <ecNumber evidence="4">2.3.2.6</ecNumber>
    </recommendedName>
    <alternativeName>
        <fullName evidence="4">L/F-transferase</fullName>
    </alternativeName>
    <alternativeName>
        <fullName evidence="4">Leucyltransferase</fullName>
    </alternativeName>
    <alternativeName>
        <fullName evidence="4">Phenyalanyltransferase</fullName>
    </alternativeName>
</protein>
<dbReference type="HAMAP" id="MF_00688">
    <property type="entry name" value="Leu_Phe_trans"/>
    <property type="match status" value="1"/>
</dbReference>